<reference evidence="1 2" key="1">
    <citation type="submission" date="2023-01" db="EMBL/GenBank/DDBJ databases">
        <title>Minimal conservation of predation-associated metabolite biosynthetic gene clusters underscores biosynthetic potential of Myxococcota including descriptions for ten novel species: Archangium lansinium sp. nov., Myxococcus landrumus sp. nov., Nannocystis bai.</title>
        <authorList>
            <person name="Ahearne A."/>
            <person name="Stevens C."/>
            <person name="Dowd S."/>
        </authorList>
    </citation>
    <scope>NUCLEOTIDE SEQUENCE [LARGE SCALE GENOMIC DNA]</scope>
    <source>
        <strain evidence="1 2">WIWO2</strain>
    </source>
</reference>
<accession>A0ABT5CHA2</accession>
<protein>
    <submittedName>
        <fullName evidence="1">Uncharacterized protein</fullName>
    </submittedName>
</protein>
<name>A0ABT5CHA2_9BACT</name>
<proteinExistence type="predicted"/>
<comment type="caution">
    <text evidence="1">The sequence shown here is derived from an EMBL/GenBank/DDBJ whole genome shotgun (WGS) entry which is preliminary data.</text>
</comment>
<dbReference type="Proteomes" id="UP001217485">
    <property type="component" value="Unassembled WGS sequence"/>
</dbReference>
<sequence length="373" mass="42267">MKHTVDQLLEIVYRYFPRGIGGPDPHQFWQDDSQREQTEEHARLVAARIQASKDERWHAMRHRISERFPDMPLMNRSLHLPAGTCDACYSFTVDLPNAPDRRTLWFHVSFLAPYYVVYSYRMIDLAMPPAGFVVPYGINFSISRGALGPDLVLNPDDERLHSATVTRREFTFDLAPDERPCATWIAHEIESTFGCQPMPPEVGTTLVPDVVVSMRGATLYDCLFSLDNQWVEPAPPESGAVVTLDPSSLTERFITVLTVLRAHYQIGILLDLPRMIQQMPEPYRQSFGLYWSASTDGFLHKDKMLEELARMRPHDESPKTLRAMAAKRELEALVASWDGEGEPPAAMVAWASSFLASWPVDSVADLCADPRMT</sequence>
<dbReference type="EMBL" id="JAQNDK010000007">
    <property type="protein sequence ID" value="MDC0685767.1"/>
    <property type="molecule type" value="Genomic_DNA"/>
</dbReference>
<evidence type="ECO:0000313" key="2">
    <source>
        <dbReference type="Proteomes" id="UP001217485"/>
    </source>
</evidence>
<keyword evidence="2" id="KW-1185">Reference proteome</keyword>
<organism evidence="1 2">
    <name type="scientific">Sorangium atrum</name>
    <dbReference type="NCBI Taxonomy" id="2995308"/>
    <lineage>
        <taxon>Bacteria</taxon>
        <taxon>Pseudomonadati</taxon>
        <taxon>Myxococcota</taxon>
        <taxon>Polyangia</taxon>
        <taxon>Polyangiales</taxon>
        <taxon>Polyangiaceae</taxon>
        <taxon>Sorangium</taxon>
    </lineage>
</organism>
<gene>
    <name evidence="1" type="ORF">POL72_49140</name>
</gene>
<dbReference type="RefSeq" id="WP_272104246.1">
    <property type="nucleotide sequence ID" value="NZ_JAQNDK010000007.1"/>
</dbReference>
<evidence type="ECO:0000313" key="1">
    <source>
        <dbReference type="EMBL" id="MDC0685767.1"/>
    </source>
</evidence>